<protein>
    <submittedName>
        <fullName evidence="1">Uncharacterized protein</fullName>
    </submittedName>
</protein>
<proteinExistence type="predicted"/>
<dbReference type="EMBL" id="JDVG02000656">
    <property type="protein sequence ID" value="KFB70729.1"/>
    <property type="molecule type" value="Genomic_DNA"/>
</dbReference>
<reference evidence="1 2" key="1">
    <citation type="submission" date="2014-02" db="EMBL/GenBank/DDBJ databases">
        <title>Expanding our view of genomic diversity in Candidatus Accumulibacter clades.</title>
        <authorList>
            <person name="Skennerton C.T."/>
            <person name="Barr J.J."/>
            <person name="Slater F.R."/>
            <person name="Bond P.L."/>
            <person name="Tyson G.W."/>
        </authorList>
    </citation>
    <scope>NUCLEOTIDE SEQUENCE [LARGE SCALE GENOMIC DNA]</scope>
    <source>
        <strain evidence="2">BA-91</strain>
    </source>
</reference>
<evidence type="ECO:0000313" key="1">
    <source>
        <dbReference type="EMBL" id="KFB70729.1"/>
    </source>
</evidence>
<sequence length="238" mass="26423">MLHDDVSQPKILWQARQEQTQRFQATGRGSDPDDERPLVGPEGIHCVANRFCCGKRLSRDRAFFFGFFCVDGTHLDLSNSYCAADDDQTCQLTRAVVLRFQSMPRRTLRQGVWCSQAATNCIPILKGVARCSKYIAPMTPGEEVCASAKDGSVWGLSSRWPRPRPERSCGEGVGVTRVNEQGYAVAYYQRAGLAAGRWFGDGTEARSKSRPRERGVFGVSVPQYTSGMKVWSEIGGRT</sequence>
<organism evidence="1 2">
    <name type="scientific">Candidatus Accumulibacter phosphatis</name>
    <dbReference type="NCBI Taxonomy" id="327160"/>
    <lineage>
        <taxon>Bacteria</taxon>
        <taxon>Pseudomonadati</taxon>
        <taxon>Pseudomonadota</taxon>
        <taxon>Betaproteobacteria</taxon>
        <taxon>Candidatus Accumulibacter</taxon>
    </lineage>
</organism>
<evidence type="ECO:0000313" key="2">
    <source>
        <dbReference type="Proteomes" id="UP000020077"/>
    </source>
</evidence>
<name>A0A080M0H4_9PROT</name>
<accession>A0A080M0H4</accession>
<dbReference type="AlphaFoldDB" id="A0A080M0H4"/>
<comment type="caution">
    <text evidence="1">The sequence shown here is derived from an EMBL/GenBank/DDBJ whole genome shotgun (WGS) entry which is preliminary data.</text>
</comment>
<gene>
    <name evidence="1" type="ORF">AW09_004151</name>
</gene>
<dbReference type="Proteomes" id="UP000020077">
    <property type="component" value="Unassembled WGS sequence"/>
</dbReference>